<evidence type="ECO:0000256" key="3">
    <source>
        <dbReference type="ARBA" id="ARBA00023180"/>
    </source>
</evidence>
<feature type="compositionally biased region" description="Pro residues" evidence="4">
    <location>
        <begin position="113"/>
        <end position="125"/>
    </location>
</feature>
<dbReference type="EMBL" id="JBBCAQ010000018">
    <property type="protein sequence ID" value="KAK7595272.1"/>
    <property type="molecule type" value="Genomic_DNA"/>
</dbReference>
<dbReference type="InterPro" id="IPR056801">
    <property type="entry name" value="SBSPON_C"/>
</dbReference>
<sequence length="420" mass="46813">MPRIITLQEAGGVVYDATQNFQTDYSKERYFEKPRIVSYDATWRRQAEAAAHSARRRVIYDHDQQQVASSSQLPAASSLFVRCVALRCAALRSIAALNLGSPLRSDPIFPTRPAQPRPTPSPPRPSRVASLFDSRLAASRSALTARFSIVDFRLSIVLKGRGGLEEKEEEKENEEKDDAANNRKRMNYLSRLAHALIWPNVVDCLVSVWQPWSACDVDCGAGMMWRRRTVLKQPLNGGKHCPSLIQKRGCLGTSCPQNPSSAFKEIATLLPIKAESKFVDDKEMRQNDVDSTFSGVLEPADKEYCVLYELVKVAKACGKERWFSTLKEGKPVRSLAVAHTYFQIGGDKVCVRCDKRAMRPSLGYRCAGHGTMDRTTRWTTLTAAHCHGKWMRLDSSAQTRPANSSPLCSACPAPPSFVFV</sequence>
<dbReference type="Proteomes" id="UP001367676">
    <property type="component" value="Unassembled WGS sequence"/>
</dbReference>
<evidence type="ECO:0000256" key="4">
    <source>
        <dbReference type="SAM" id="MobiDB-lite"/>
    </source>
</evidence>
<evidence type="ECO:0000259" key="5">
    <source>
        <dbReference type="Pfam" id="PF19028"/>
    </source>
</evidence>
<dbReference type="InterPro" id="IPR044004">
    <property type="entry name" value="TSP1_spondin_dom"/>
</dbReference>
<feature type="region of interest" description="Disordered" evidence="4">
    <location>
        <begin position="106"/>
        <end position="128"/>
    </location>
</feature>
<dbReference type="SMART" id="SM00209">
    <property type="entry name" value="TSP1"/>
    <property type="match status" value="1"/>
</dbReference>
<dbReference type="Pfam" id="PF25031">
    <property type="entry name" value="SBSPON_C"/>
    <property type="match status" value="1"/>
</dbReference>
<protein>
    <recommendedName>
        <fullName evidence="9">Spondin-like TSP1 domain-containing protein</fullName>
    </recommendedName>
</protein>
<evidence type="ECO:0000256" key="1">
    <source>
        <dbReference type="ARBA" id="ARBA00022729"/>
    </source>
</evidence>
<dbReference type="PANTHER" id="PTHR20920:SF5">
    <property type="entry name" value="SMB DOMAIN-CONTAINING PROTEIN"/>
    <property type="match status" value="1"/>
</dbReference>
<keyword evidence="2" id="KW-1015">Disulfide bond</keyword>
<reference evidence="7 8" key="1">
    <citation type="submission" date="2024-03" db="EMBL/GenBank/DDBJ databases">
        <title>Adaptation during the transition from Ophiocordyceps entomopathogen to insect associate is accompanied by gene loss and intensified selection.</title>
        <authorList>
            <person name="Ward C.M."/>
            <person name="Onetto C.A."/>
            <person name="Borneman A.R."/>
        </authorList>
    </citation>
    <scope>NUCLEOTIDE SEQUENCE [LARGE SCALE GENOMIC DNA]</scope>
    <source>
        <strain evidence="7">AWRI1</strain>
        <tissue evidence="7">Single Adult Female</tissue>
    </source>
</reference>
<evidence type="ECO:0000259" key="6">
    <source>
        <dbReference type="Pfam" id="PF25031"/>
    </source>
</evidence>
<feature type="domain" description="Spondin-like TSP1" evidence="5">
    <location>
        <begin position="204"/>
        <end position="255"/>
    </location>
</feature>
<accession>A0AAN9Y6K7</accession>
<dbReference type="Gene3D" id="2.20.100.10">
    <property type="entry name" value="Thrombospondin type-1 (TSP1) repeat"/>
    <property type="match status" value="1"/>
</dbReference>
<dbReference type="PANTHER" id="PTHR20920">
    <property type="entry name" value="RPE-SPONDIN"/>
    <property type="match status" value="1"/>
</dbReference>
<evidence type="ECO:0000256" key="2">
    <source>
        <dbReference type="ARBA" id="ARBA00023157"/>
    </source>
</evidence>
<keyword evidence="3" id="KW-0325">Glycoprotein</keyword>
<dbReference type="SUPFAM" id="SSF82895">
    <property type="entry name" value="TSP-1 type 1 repeat"/>
    <property type="match status" value="1"/>
</dbReference>
<comment type="caution">
    <text evidence="7">The sequence shown here is derived from an EMBL/GenBank/DDBJ whole genome shotgun (WGS) entry which is preliminary data.</text>
</comment>
<dbReference type="InterPro" id="IPR039942">
    <property type="entry name" value="SBSPO"/>
</dbReference>
<name>A0AAN9Y6K7_9HEMI</name>
<dbReference type="FunFam" id="2.20.100.10:FF:000134">
    <property type="entry name" value="Uncharacterized protein"/>
    <property type="match status" value="1"/>
</dbReference>
<keyword evidence="8" id="KW-1185">Reference proteome</keyword>
<dbReference type="AlphaFoldDB" id="A0AAN9Y6K7"/>
<dbReference type="InterPro" id="IPR036383">
    <property type="entry name" value="TSP1_rpt_sf"/>
</dbReference>
<proteinExistence type="predicted"/>
<gene>
    <name evidence="7" type="ORF">V9T40_013097</name>
</gene>
<keyword evidence="1" id="KW-0732">Signal</keyword>
<dbReference type="Pfam" id="PF19028">
    <property type="entry name" value="TSP1_spondin"/>
    <property type="match status" value="1"/>
</dbReference>
<evidence type="ECO:0000313" key="7">
    <source>
        <dbReference type="EMBL" id="KAK7595272.1"/>
    </source>
</evidence>
<evidence type="ECO:0000313" key="8">
    <source>
        <dbReference type="Proteomes" id="UP001367676"/>
    </source>
</evidence>
<feature type="domain" description="SBSPON-like C-terminal" evidence="6">
    <location>
        <begin position="295"/>
        <end position="401"/>
    </location>
</feature>
<dbReference type="PROSITE" id="PS50092">
    <property type="entry name" value="TSP1"/>
    <property type="match status" value="1"/>
</dbReference>
<organism evidence="7 8">
    <name type="scientific">Parthenolecanium corni</name>
    <dbReference type="NCBI Taxonomy" id="536013"/>
    <lineage>
        <taxon>Eukaryota</taxon>
        <taxon>Metazoa</taxon>
        <taxon>Ecdysozoa</taxon>
        <taxon>Arthropoda</taxon>
        <taxon>Hexapoda</taxon>
        <taxon>Insecta</taxon>
        <taxon>Pterygota</taxon>
        <taxon>Neoptera</taxon>
        <taxon>Paraneoptera</taxon>
        <taxon>Hemiptera</taxon>
        <taxon>Sternorrhyncha</taxon>
        <taxon>Coccoidea</taxon>
        <taxon>Coccidae</taxon>
        <taxon>Parthenolecanium</taxon>
    </lineage>
</organism>
<dbReference type="InterPro" id="IPR000884">
    <property type="entry name" value="TSP1_rpt"/>
</dbReference>
<evidence type="ECO:0008006" key="9">
    <source>
        <dbReference type="Google" id="ProtNLM"/>
    </source>
</evidence>